<dbReference type="GO" id="GO:0050385">
    <property type="term" value="F:ureidoglycolate lyase activity"/>
    <property type="evidence" value="ECO:0007669"/>
    <property type="project" value="UniProtKB-EC"/>
</dbReference>
<evidence type="ECO:0000313" key="5">
    <source>
        <dbReference type="EMBL" id="SGZ41000.1"/>
    </source>
</evidence>
<comment type="catalytic activity">
    <reaction evidence="4">
        <text>(S)-ureidoglycolate = urea + glyoxylate</text>
        <dbReference type="Rhea" id="RHEA:11304"/>
        <dbReference type="ChEBI" id="CHEBI:16199"/>
        <dbReference type="ChEBI" id="CHEBI:36655"/>
        <dbReference type="ChEBI" id="CHEBI:57296"/>
        <dbReference type="EC" id="4.3.2.3"/>
    </reaction>
</comment>
<dbReference type="Gene3D" id="2.60.120.480">
    <property type="entry name" value="Ureidoglycolate hydrolase"/>
    <property type="match status" value="1"/>
</dbReference>
<dbReference type="GO" id="GO:0006144">
    <property type="term" value="P:purine nucleobase metabolic process"/>
    <property type="evidence" value="ECO:0007669"/>
    <property type="project" value="UniProtKB-KW"/>
</dbReference>
<dbReference type="InterPro" id="IPR047233">
    <property type="entry name" value="UAH_cupin"/>
</dbReference>
<dbReference type="PANTHER" id="PTHR21221:SF1">
    <property type="entry name" value="UREIDOGLYCOLATE LYASE"/>
    <property type="match status" value="1"/>
</dbReference>
<evidence type="ECO:0000313" key="6">
    <source>
        <dbReference type="Proteomes" id="UP000183365"/>
    </source>
</evidence>
<dbReference type="OrthoDB" id="10266039at2759"/>
<evidence type="ECO:0000256" key="4">
    <source>
        <dbReference type="ARBA" id="ARBA00047684"/>
    </source>
</evidence>
<dbReference type="InterPro" id="IPR011051">
    <property type="entry name" value="RmlC_Cupin_sf"/>
</dbReference>
<dbReference type="Proteomes" id="UP000183365">
    <property type="component" value="Unassembled WGS sequence"/>
</dbReference>
<evidence type="ECO:0008006" key="7">
    <source>
        <dbReference type="Google" id="ProtNLM"/>
    </source>
</evidence>
<dbReference type="InterPro" id="IPR024060">
    <property type="entry name" value="Ureidoglycolate_lyase_dom_sf"/>
</dbReference>
<dbReference type="VEuPathDB" id="FungiDB:HGUI_03200"/>
<protein>
    <recommendedName>
        <fullName evidence="7">Ureidoglycolate hydrolase</fullName>
    </recommendedName>
</protein>
<gene>
    <name evidence="5" type="ORF">HGUI_03200</name>
</gene>
<dbReference type="GO" id="GO:0000256">
    <property type="term" value="P:allantoin catabolic process"/>
    <property type="evidence" value="ECO:0007669"/>
    <property type="project" value="InterPro"/>
</dbReference>
<keyword evidence="6" id="KW-1185">Reference proteome</keyword>
<dbReference type="InterPro" id="IPR007247">
    <property type="entry name" value="Ureidogly_lyase"/>
</dbReference>
<keyword evidence="2" id="KW-0659">Purine metabolism</keyword>
<keyword evidence="3" id="KW-0456">Lyase</keyword>
<dbReference type="AlphaFoldDB" id="A0A1L0B3D8"/>
<evidence type="ECO:0000256" key="2">
    <source>
        <dbReference type="ARBA" id="ARBA00022631"/>
    </source>
</evidence>
<dbReference type="SUPFAM" id="SSF51182">
    <property type="entry name" value="RmlC-like cupins"/>
    <property type="match status" value="1"/>
</dbReference>
<accession>A0A1L0B3D8</accession>
<name>A0A1L0B3D8_9ASCO</name>
<dbReference type="EMBL" id="FQNF01000073">
    <property type="protein sequence ID" value="SGZ41000.1"/>
    <property type="molecule type" value="Genomic_DNA"/>
</dbReference>
<evidence type="ECO:0000256" key="1">
    <source>
        <dbReference type="ARBA" id="ARBA00011738"/>
    </source>
</evidence>
<sequence>MFQSKETYKAVKATPENFAKYGHVIHTNNIPKSTSSIVQANQGTAIKQEYMGTLKEGFPSNVEKRLNIHIFNCLPRATVADSQYNIFHCKVMEKHPYSSQMFMPNTNNYEECCYLVIVALDDGEVEAFIFSSDQGVVYNQGVWHSPMCNISKELVSFVVLITETSEPDKAEWNCVEVISDFEIKF</sequence>
<reference evidence="6" key="1">
    <citation type="submission" date="2016-11" db="EMBL/GenBank/DDBJ databases">
        <authorList>
            <person name="Guldener U."/>
        </authorList>
    </citation>
    <scope>NUCLEOTIDE SEQUENCE [LARGE SCALE GENOMIC DNA]</scope>
</reference>
<organism evidence="5 6">
    <name type="scientific">Hanseniaspora guilliermondii</name>
    <dbReference type="NCBI Taxonomy" id="56406"/>
    <lineage>
        <taxon>Eukaryota</taxon>
        <taxon>Fungi</taxon>
        <taxon>Dikarya</taxon>
        <taxon>Ascomycota</taxon>
        <taxon>Saccharomycotina</taxon>
        <taxon>Saccharomycetes</taxon>
        <taxon>Saccharomycodales</taxon>
        <taxon>Saccharomycodaceae</taxon>
        <taxon>Hanseniaspora</taxon>
    </lineage>
</organism>
<evidence type="ECO:0000256" key="3">
    <source>
        <dbReference type="ARBA" id="ARBA00023239"/>
    </source>
</evidence>
<comment type="subunit">
    <text evidence="1">Homodimer.</text>
</comment>
<dbReference type="PANTHER" id="PTHR21221">
    <property type="entry name" value="UREIDOGLYCOLATE HYDROLASE"/>
    <property type="match status" value="1"/>
</dbReference>
<dbReference type="GO" id="GO:0004848">
    <property type="term" value="F:ureidoglycolate hydrolase activity"/>
    <property type="evidence" value="ECO:0007669"/>
    <property type="project" value="InterPro"/>
</dbReference>
<dbReference type="Pfam" id="PF04115">
    <property type="entry name" value="Ureidogly_lyase"/>
    <property type="match status" value="1"/>
</dbReference>
<dbReference type="CDD" id="cd20298">
    <property type="entry name" value="cupin_UAH"/>
    <property type="match status" value="1"/>
</dbReference>
<proteinExistence type="predicted"/>